<keyword evidence="3" id="KW-1185">Reference proteome</keyword>
<organism evidence="2 3">
    <name type="scientific">Reticulomyxa filosa</name>
    <dbReference type="NCBI Taxonomy" id="46433"/>
    <lineage>
        <taxon>Eukaryota</taxon>
        <taxon>Sar</taxon>
        <taxon>Rhizaria</taxon>
        <taxon>Retaria</taxon>
        <taxon>Foraminifera</taxon>
        <taxon>Monothalamids</taxon>
        <taxon>Reticulomyxidae</taxon>
        <taxon>Reticulomyxa</taxon>
    </lineage>
</organism>
<proteinExistence type="predicted"/>
<keyword evidence="1" id="KW-1133">Transmembrane helix</keyword>
<sequence>MNGHFCTHSRFVDSVSTIQNVCNTIVALAIQRQRGHKHASVSATIIAIAIAIDIGKWVWRTQETIGVATMVGQLRQQLDHAFIDHIQVDDQWLTLAIFVFCIMVHIFFIYLSNNKKKEGFDYMIYDIRHMTMNNNTGIEFGMEWLQWWERL</sequence>
<comment type="caution">
    <text evidence="2">The sequence shown here is derived from an EMBL/GenBank/DDBJ whole genome shotgun (WGS) entry which is preliminary data.</text>
</comment>
<accession>X6LXM7</accession>
<protein>
    <submittedName>
        <fullName evidence="2">Uncharacterized protein</fullName>
    </submittedName>
</protein>
<dbReference type="EMBL" id="ASPP01026878">
    <property type="protein sequence ID" value="ETO06703.1"/>
    <property type="molecule type" value="Genomic_DNA"/>
</dbReference>
<feature type="transmembrane region" description="Helical" evidence="1">
    <location>
        <begin position="39"/>
        <end position="59"/>
    </location>
</feature>
<keyword evidence="1" id="KW-0472">Membrane</keyword>
<dbReference type="AlphaFoldDB" id="X6LXM7"/>
<feature type="transmembrane region" description="Helical" evidence="1">
    <location>
        <begin position="92"/>
        <end position="111"/>
    </location>
</feature>
<evidence type="ECO:0000313" key="2">
    <source>
        <dbReference type="EMBL" id="ETO06703.1"/>
    </source>
</evidence>
<reference evidence="2 3" key="1">
    <citation type="journal article" date="2013" name="Curr. Biol.">
        <title>The Genome of the Foraminiferan Reticulomyxa filosa.</title>
        <authorList>
            <person name="Glockner G."/>
            <person name="Hulsmann N."/>
            <person name="Schleicher M."/>
            <person name="Noegel A.A."/>
            <person name="Eichinger L."/>
            <person name="Gallinger C."/>
            <person name="Pawlowski J."/>
            <person name="Sierra R."/>
            <person name="Euteneuer U."/>
            <person name="Pillet L."/>
            <person name="Moustafa A."/>
            <person name="Platzer M."/>
            <person name="Groth M."/>
            <person name="Szafranski K."/>
            <person name="Schliwa M."/>
        </authorList>
    </citation>
    <scope>NUCLEOTIDE SEQUENCE [LARGE SCALE GENOMIC DNA]</scope>
</reference>
<name>X6LXM7_RETFI</name>
<evidence type="ECO:0000256" key="1">
    <source>
        <dbReference type="SAM" id="Phobius"/>
    </source>
</evidence>
<evidence type="ECO:0000313" key="3">
    <source>
        <dbReference type="Proteomes" id="UP000023152"/>
    </source>
</evidence>
<gene>
    <name evidence="2" type="ORF">RFI_30688</name>
</gene>
<dbReference type="Proteomes" id="UP000023152">
    <property type="component" value="Unassembled WGS sequence"/>
</dbReference>
<keyword evidence="1" id="KW-0812">Transmembrane</keyword>